<dbReference type="InterPro" id="IPR002172">
    <property type="entry name" value="LDrepeatLR_classA_rpt"/>
</dbReference>
<dbReference type="FunFam" id="2.40.10.10:FF:000054">
    <property type="entry name" value="Complement C1r subcomponent"/>
    <property type="match status" value="1"/>
</dbReference>
<evidence type="ECO:0000256" key="7">
    <source>
        <dbReference type="SAM" id="MobiDB-lite"/>
    </source>
</evidence>
<evidence type="ECO:0000256" key="2">
    <source>
        <dbReference type="ARBA" id="ARBA00022525"/>
    </source>
</evidence>
<dbReference type="CDD" id="cd00112">
    <property type="entry name" value="LDLa"/>
    <property type="match status" value="1"/>
</dbReference>
<dbReference type="SUPFAM" id="SSF57424">
    <property type="entry name" value="LDL receptor-like module"/>
    <property type="match status" value="1"/>
</dbReference>
<name>A0A9P9YPB2_9MUSC</name>
<evidence type="ECO:0000313" key="10">
    <source>
        <dbReference type="Proteomes" id="UP001059596"/>
    </source>
</evidence>
<proteinExistence type="predicted"/>
<keyword evidence="3" id="KW-0732">Signal</keyword>
<keyword evidence="10" id="KW-1185">Reference proteome</keyword>
<feature type="domain" description="Peptidase S1" evidence="8">
    <location>
        <begin position="1"/>
        <end position="90"/>
    </location>
</feature>
<dbReference type="InterPro" id="IPR036055">
    <property type="entry name" value="LDL_receptor-like_sf"/>
</dbReference>
<accession>A0A9P9YPB2</accession>
<feature type="region of interest" description="Disordered" evidence="7">
    <location>
        <begin position="327"/>
        <end position="355"/>
    </location>
</feature>
<dbReference type="PROSITE" id="PS50068">
    <property type="entry name" value="LDLRA_2"/>
    <property type="match status" value="1"/>
</dbReference>
<organism evidence="9 10">
    <name type="scientific">Drosophila gunungcola</name>
    <name type="common">fruit fly</name>
    <dbReference type="NCBI Taxonomy" id="103775"/>
    <lineage>
        <taxon>Eukaryota</taxon>
        <taxon>Metazoa</taxon>
        <taxon>Ecdysozoa</taxon>
        <taxon>Arthropoda</taxon>
        <taxon>Hexapoda</taxon>
        <taxon>Insecta</taxon>
        <taxon>Pterygota</taxon>
        <taxon>Neoptera</taxon>
        <taxon>Endopterygota</taxon>
        <taxon>Diptera</taxon>
        <taxon>Brachycera</taxon>
        <taxon>Muscomorpha</taxon>
        <taxon>Ephydroidea</taxon>
        <taxon>Drosophilidae</taxon>
        <taxon>Drosophila</taxon>
        <taxon>Sophophora</taxon>
    </lineage>
</organism>
<dbReference type="Gene3D" id="2.40.10.10">
    <property type="entry name" value="Trypsin-like serine proteases"/>
    <property type="match status" value="1"/>
</dbReference>
<keyword evidence="4 6" id="KW-1015">Disulfide bond</keyword>
<reference evidence="9" key="1">
    <citation type="journal article" date="2023" name="Genome Biol. Evol.">
        <title>Long-read-based Genome Assembly of Drosophila gunungcola Reveals Fewer Chemosensory Genes in Flower-breeding Species.</title>
        <authorList>
            <person name="Negi A."/>
            <person name="Liao B.Y."/>
            <person name="Yeh S.D."/>
        </authorList>
    </citation>
    <scope>NUCLEOTIDE SEQUENCE</scope>
    <source>
        <strain evidence="9">Sukarami</strain>
    </source>
</reference>
<dbReference type="Gene3D" id="4.10.400.10">
    <property type="entry name" value="Low-density Lipoprotein Receptor"/>
    <property type="match status" value="1"/>
</dbReference>
<gene>
    <name evidence="9" type="ORF">M5D96_006534</name>
</gene>
<dbReference type="PANTHER" id="PTHR24258:SF116">
    <property type="entry name" value="FI16631P1-RELATED"/>
    <property type="match status" value="1"/>
</dbReference>
<dbReference type="InterPro" id="IPR009003">
    <property type="entry name" value="Peptidase_S1_PA"/>
</dbReference>
<dbReference type="AlphaFoldDB" id="A0A9P9YPB2"/>
<evidence type="ECO:0000256" key="1">
    <source>
        <dbReference type="ARBA" id="ARBA00004613"/>
    </source>
</evidence>
<feature type="region of interest" description="Disordered" evidence="7">
    <location>
        <begin position="191"/>
        <end position="210"/>
    </location>
</feature>
<evidence type="ECO:0000256" key="5">
    <source>
        <dbReference type="ARBA" id="ARBA00023180"/>
    </source>
</evidence>
<comment type="caution">
    <text evidence="6">Lacks conserved residue(s) required for the propagation of feature annotation.</text>
</comment>
<dbReference type="InterPro" id="IPR033116">
    <property type="entry name" value="TRYPSIN_SER"/>
</dbReference>
<comment type="subcellular location">
    <subcellularLocation>
        <location evidence="1">Secreted</location>
    </subcellularLocation>
</comment>
<feature type="region of interest" description="Disordered" evidence="7">
    <location>
        <begin position="227"/>
        <end position="252"/>
    </location>
</feature>
<feature type="disulfide bond" evidence="6">
    <location>
        <begin position="103"/>
        <end position="115"/>
    </location>
</feature>
<dbReference type="Pfam" id="PF00089">
    <property type="entry name" value="Trypsin"/>
    <property type="match status" value="1"/>
</dbReference>
<dbReference type="PROSITE" id="PS50240">
    <property type="entry name" value="TRYPSIN_DOM"/>
    <property type="match status" value="1"/>
</dbReference>
<dbReference type="EMBL" id="JAMKOV010000004">
    <property type="protein sequence ID" value="KAI8040591.1"/>
    <property type="molecule type" value="Genomic_DNA"/>
</dbReference>
<dbReference type="InterPro" id="IPR043504">
    <property type="entry name" value="Peptidase_S1_PA_chymotrypsin"/>
</dbReference>
<comment type="caution">
    <text evidence="9">The sequence shown here is derived from an EMBL/GenBank/DDBJ whole genome shotgun (WGS) entry which is preliminary data.</text>
</comment>
<protein>
    <recommendedName>
        <fullName evidence="8">Peptidase S1 domain-containing protein</fullName>
    </recommendedName>
</protein>
<evidence type="ECO:0000256" key="4">
    <source>
        <dbReference type="ARBA" id="ARBA00023157"/>
    </source>
</evidence>
<feature type="compositionally biased region" description="Polar residues" evidence="7">
    <location>
        <begin position="233"/>
        <end position="252"/>
    </location>
</feature>
<dbReference type="Proteomes" id="UP001059596">
    <property type="component" value="Unassembled WGS sequence"/>
</dbReference>
<dbReference type="SMART" id="SM00192">
    <property type="entry name" value="LDLa"/>
    <property type="match status" value="1"/>
</dbReference>
<evidence type="ECO:0000313" key="9">
    <source>
        <dbReference type="EMBL" id="KAI8040591.1"/>
    </source>
</evidence>
<feature type="disulfide bond" evidence="6">
    <location>
        <begin position="122"/>
        <end position="137"/>
    </location>
</feature>
<dbReference type="PANTHER" id="PTHR24258">
    <property type="entry name" value="SERINE PROTEASE-RELATED"/>
    <property type="match status" value="1"/>
</dbReference>
<evidence type="ECO:0000256" key="3">
    <source>
        <dbReference type="ARBA" id="ARBA00022729"/>
    </source>
</evidence>
<keyword evidence="2" id="KW-0964">Secreted</keyword>
<dbReference type="GO" id="GO:0006508">
    <property type="term" value="P:proteolysis"/>
    <property type="evidence" value="ECO:0007669"/>
    <property type="project" value="InterPro"/>
</dbReference>
<dbReference type="InterPro" id="IPR001254">
    <property type="entry name" value="Trypsin_dom"/>
</dbReference>
<evidence type="ECO:0000259" key="8">
    <source>
        <dbReference type="PROSITE" id="PS50240"/>
    </source>
</evidence>
<evidence type="ECO:0000256" key="6">
    <source>
        <dbReference type="PROSITE-ProRule" id="PRU00124"/>
    </source>
</evidence>
<dbReference type="GO" id="GO:0004252">
    <property type="term" value="F:serine-type endopeptidase activity"/>
    <property type="evidence" value="ECO:0007669"/>
    <property type="project" value="InterPro"/>
</dbReference>
<dbReference type="SUPFAM" id="SSF50494">
    <property type="entry name" value="Trypsin-like serine proteases"/>
    <property type="match status" value="1"/>
</dbReference>
<dbReference type="GO" id="GO:0005576">
    <property type="term" value="C:extracellular region"/>
    <property type="evidence" value="ECO:0007669"/>
    <property type="project" value="UniProtKB-SubCell"/>
</dbReference>
<keyword evidence="5" id="KW-0325">Glycoprotein</keyword>
<dbReference type="PROSITE" id="PS00135">
    <property type="entry name" value="TRYPSIN_SER"/>
    <property type="match status" value="1"/>
</dbReference>
<sequence>MRQVTVPIRKRCVEPEDQASEDICAGDPNGGRDACQGDSGGPLFCRSVSRPEEFYLAGVVSHGNGCARPQEFGVYTRVTLYLDWLEMAVTPRLLPTRQPLQLCPGFICVWGGKRCIAKRQRCDRNVDCLGGEDEVGCAYNFIPDMVGGVRQNVSSTTESDYHPVKEHEEELAESKLREVIPIDLMVKQDEEEGWESTTSLEENESTPWQTDLSLTEEITSTTFSGISTEGEATVQSSTSIDSTTNPSTILSSTNAQPTFAPITIASSTIASTTIESTMETTSTTLPSTLIQTTTMPTSTEDLGKLVDLVTQFIESTTLGTTKDIETTTSPLTTTQTPSTVTTEGVKETTATETTNTISSTASLTTTPLTTITTEKPLETSTTHLAPTTTTHYVTTKSSSTHSPKDQVQIPNKFVCKM</sequence>